<feature type="signal peptide" evidence="1">
    <location>
        <begin position="1"/>
        <end position="18"/>
    </location>
</feature>
<dbReference type="Proteomes" id="UP000054771">
    <property type="component" value="Unassembled WGS sequence"/>
</dbReference>
<name>A0A0U5CP25_ASPCI</name>
<organism evidence="2 3">
    <name type="scientific">Aspergillus calidoustus</name>
    <dbReference type="NCBI Taxonomy" id="454130"/>
    <lineage>
        <taxon>Eukaryota</taxon>
        <taxon>Fungi</taxon>
        <taxon>Dikarya</taxon>
        <taxon>Ascomycota</taxon>
        <taxon>Pezizomycotina</taxon>
        <taxon>Eurotiomycetes</taxon>
        <taxon>Eurotiomycetidae</taxon>
        <taxon>Eurotiales</taxon>
        <taxon>Aspergillaceae</taxon>
        <taxon>Aspergillus</taxon>
        <taxon>Aspergillus subgen. Nidulantes</taxon>
    </lineage>
</organism>
<evidence type="ECO:0000313" key="3">
    <source>
        <dbReference type="Proteomes" id="UP000054771"/>
    </source>
</evidence>
<dbReference type="InterPro" id="IPR021054">
    <property type="entry name" value="Cell_wall_mannoprotein_1"/>
</dbReference>
<dbReference type="Gene3D" id="1.20.1280.140">
    <property type="match status" value="1"/>
</dbReference>
<protein>
    <recommendedName>
        <fullName evidence="4">Antigenic cell wall galactomannoprotein</fullName>
    </recommendedName>
</protein>
<keyword evidence="3" id="KW-1185">Reference proteome</keyword>
<dbReference type="PANTHER" id="PTHR38123:SF4">
    <property type="entry name" value="CELL WALL GALACTOMANNOPROTEIN, PUTATIVE (AFU_ORTHOLOGUE AFUA_4G00870)-RELATED"/>
    <property type="match status" value="1"/>
</dbReference>
<sequence length="182" mass="19417">MRFSLTLFILTAVTAVQALVIPRDAAPILSALDTITNQLHTVGDLVEVFTGGFNGTFAALKIQGETGELGTAINKGVTAIKNIQPLNEADSAQVVNVVVALQSDIYGLLDLLVQKKPAFDKAIFGIGSASFLVKIDLQNLRKSTAQLGDAITSKLVDEFQRLAPLITSSIDFHFSQALDVYA</sequence>
<evidence type="ECO:0000256" key="1">
    <source>
        <dbReference type="SAM" id="SignalP"/>
    </source>
</evidence>
<dbReference type="Pfam" id="PF12296">
    <property type="entry name" value="HsbA"/>
    <property type="match status" value="1"/>
</dbReference>
<evidence type="ECO:0008006" key="4">
    <source>
        <dbReference type="Google" id="ProtNLM"/>
    </source>
</evidence>
<dbReference type="EMBL" id="CDMC01000002">
    <property type="protein sequence ID" value="CEN60802.1"/>
    <property type="molecule type" value="Genomic_DNA"/>
</dbReference>
<gene>
    <name evidence="2" type="ORF">ASPCAL03235</name>
</gene>
<dbReference type="GO" id="GO:0005576">
    <property type="term" value="C:extracellular region"/>
    <property type="evidence" value="ECO:0007669"/>
    <property type="project" value="TreeGrafter"/>
</dbReference>
<keyword evidence="1" id="KW-0732">Signal</keyword>
<dbReference type="OrthoDB" id="3485059at2759"/>
<accession>A0A0U5CP25</accession>
<dbReference type="AlphaFoldDB" id="A0A0U5CP25"/>
<proteinExistence type="predicted"/>
<evidence type="ECO:0000313" key="2">
    <source>
        <dbReference type="EMBL" id="CEN60802.1"/>
    </source>
</evidence>
<reference evidence="3" key="1">
    <citation type="journal article" date="2016" name="Genome Announc.">
        <title>Draft genome sequences of fungus Aspergillus calidoustus.</title>
        <authorList>
            <person name="Horn F."/>
            <person name="Linde J."/>
            <person name="Mattern D.J."/>
            <person name="Walther G."/>
            <person name="Guthke R."/>
            <person name="Scherlach K."/>
            <person name="Martin K."/>
            <person name="Brakhage A.A."/>
            <person name="Petzke L."/>
            <person name="Valiante V."/>
        </authorList>
    </citation>
    <scope>NUCLEOTIDE SEQUENCE [LARGE SCALE GENOMIC DNA]</scope>
    <source>
        <strain evidence="3">SF006504</strain>
    </source>
</reference>
<dbReference type="OMA" id="FYETIQV"/>
<dbReference type="PANTHER" id="PTHR38123">
    <property type="entry name" value="CELL WALL SERINE-THREONINE-RICH GALACTOMANNOPROTEIN MP1 (AFU_ORTHOLOGUE AFUA_4G03240)"/>
    <property type="match status" value="1"/>
</dbReference>
<feature type="chain" id="PRO_5006855776" description="Antigenic cell wall galactomannoprotein" evidence="1">
    <location>
        <begin position="19"/>
        <end position="182"/>
    </location>
</feature>